<organism evidence="2 3">
    <name type="scientific">Senna tora</name>
    <dbReference type="NCBI Taxonomy" id="362788"/>
    <lineage>
        <taxon>Eukaryota</taxon>
        <taxon>Viridiplantae</taxon>
        <taxon>Streptophyta</taxon>
        <taxon>Embryophyta</taxon>
        <taxon>Tracheophyta</taxon>
        <taxon>Spermatophyta</taxon>
        <taxon>Magnoliopsida</taxon>
        <taxon>eudicotyledons</taxon>
        <taxon>Gunneridae</taxon>
        <taxon>Pentapetalae</taxon>
        <taxon>rosids</taxon>
        <taxon>fabids</taxon>
        <taxon>Fabales</taxon>
        <taxon>Fabaceae</taxon>
        <taxon>Caesalpinioideae</taxon>
        <taxon>Cassia clade</taxon>
        <taxon>Senna</taxon>
    </lineage>
</organism>
<keyword evidence="1" id="KW-0472">Membrane</keyword>
<gene>
    <name evidence="2" type="ORF">G2W53_018207</name>
</gene>
<proteinExistence type="predicted"/>
<feature type="transmembrane region" description="Helical" evidence="1">
    <location>
        <begin position="67"/>
        <end position="87"/>
    </location>
</feature>
<keyword evidence="3" id="KW-1185">Reference proteome</keyword>
<protein>
    <submittedName>
        <fullName evidence="2">Uncharacterized protein</fullName>
    </submittedName>
</protein>
<evidence type="ECO:0000256" key="1">
    <source>
        <dbReference type="SAM" id="Phobius"/>
    </source>
</evidence>
<dbReference type="Proteomes" id="UP000634136">
    <property type="component" value="Unassembled WGS sequence"/>
</dbReference>
<reference evidence="2" key="1">
    <citation type="submission" date="2020-09" db="EMBL/GenBank/DDBJ databases">
        <title>Genome-Enabled Discovery of Anthraquinone Biosynthesis in Senna tora.</title>
        <authorList>
            <person name="Kang S.-H."/>
            <person name="Pandey R.P."/>
            <person name="Lee C.-M."/>
            <person name="Sim J.-S."/>
            <person name="Jeong J.-T."/>
            <person name="Choi B.-S."/>
            <person name="Jung M."/>
            <person name="Ginzburg D."/>
            <person name="Zhao K."/>
            <person name="Won S.Y."/>
            <person name="Oh T.-J."/>
            <person name="Yu Y."/>
            <person name="Kim N.-H."/>
            <person name="Lee O.R."/>
            <person name="Lee T.-H."/>
            <person name="Bashyal P."/>
            <person name="Kim T.-S."/>
            <person name="Lee W.-H."/>
            <person name="Kawkins C."/>
            <person name="Kim C.-K."/>
            <person name="Kim J.S."/>
            <person name="Ahn B.O."/>
            <person name="Rhee S.Y."/>
            <person name="Sohng J.K."/>
        </authorList>
    </citation>
    <scope>NUCLEOTIDE SEQUENCE</scope>
    <source>
        <tissue evidence="2">Leaf</tissue>
    </source>
</reference>
<dbReference type="EMBL" id="JAAIUW010000006">
    <property type="protein sequence ID" value="KAF7827043.1"/>
    <property type="molecule type" value="Genomic_DNA"/>
</dbReference>
<keyword evidence="1" id="KW-1133">Transmembrane helix</keyword>
<sequence length="139" mass="15325">MGFKVPLVEGFWRCLPLFGRVSNIASSLCSNQHSHVHVPDCFLPCNLSNVYQEVLSSSSCGGGVCCLFIPFICLGIGFLRFWSVVVFKQGRQWRVSSTIPSSEAGSDIMLTGGRLLLLMSIVLNSHIPHILVTRRSKVK</sequence>
<accession>A0A834WN48</accession>
<evidence type="ECO:0000313" key="2">
    <source>
        <dbReference type="EMBL" id="KAF7827043.1"/>
    </source>
</evidence>
<name>A0A834WN48_9FABA</name>
<comment type="caution">
    <text evidence="2">The sequence shown here is derived from an EMBL/GenBank/DDBJ whole genome shotgun (WGS) entry which is preliminary data.</text>
</comment>
<keyword evidence="1" id="KW-0812">Transmembrane</keyword>
<dbReference type="AlphaFoldDB" id="A0A834WN48"/>
<evidence type="ECO:0000313" key="3">
    <source>
        <dbReference type="Proteomes" id="UP000634136"/>
    </source>
</evidence>